<organism evidence="1 2">
    <name type="scientific">Aspergillus melleus</name>
    <dbReference type="NCBI Taxonomy" id="138277"/>
    <lineage>
        <taxon>Eukaryota</taxon>
        <taxon>Fungi</taxon>
        <taxon>Dikarya</taxon>
        <taxon>Ascomycota</taxon>
        <taxon>Pezizomycotina</taxon>
        <taxon>Eurotiomycetes</taxon>
        <taxon>Eurotiomycetidae</taxon>
        <taxon>Eurotiales</taxon>
        <taxon>Aspergillaceae</taxon>
        <taxon>Aspergillus</taxon>
        <taxon>Aspergillus subgen. Circumdati</taxon>
    </lineage>
</organism>
<keyword evidence="2" id="KW-1185">Reference proteome</keyword>
<protein>
    <submittedName>
        <fullName evidence="1">Nonribosomal Peptide Synthase (NRPS)</fullName>
    </submittedName>
</protein>
<reference evidence="1 2" key="1">
    <citation type="journal article" date="2023" name="ACS Omega">
        <title>Identification of the Neoaspergillic Acid Biosynthesis Gene Cluster by Establishing an In Vitro CRISPR-Ribonucleoprotein Genetic System in Aspergillus melleus.</title>
        <authorList>
            <person name="Yuan B."/>
            <person name="Grau M.F."/>
            <person name="Murata R.M."/>
            <person name="Torok T."/>
            <person name="Venkateswaran K."/>
            <person name="Stajich J.E."/>
            <person name="Wang C.C.C."/>
        </authorList>
    </citation>
    <scope>NUCLEOTIDE SEQUENCE [LARGE SCALE GENOMIC DNA]</scope>
    <source>
        <strain evidence="1 2">IMV 1140</strain>
    </source>
</reference>
<evidence type="ECO:0000313" key="2">
    <source>
        <dbReference type="Proteomes" id="UP001177260"/>
    </source>
</evidence>
<evidence type="ECO:0000313" key="1">
    <source>
        <dbReference type="EMBL" id="KAK1139551.1"/>
    </source>
</evidence>
<dbReference type="EMBL" id="JAOPJF010000105">
    <property type="protein sequence ID" value="KAK1139551.1"/>
    <property type="molecule type" value="Genomic_DNA"/>
</dbReference>
<name>A0ACC3API9_9EURO</name>
<proteinExistence type="predicted"/>
<dbReference type="Proteomes" id="UP001177260">
    <property type="component" value="Unassembled WGS sequence"/>
</dbReference>
<comment type="caution">
    <text evidence="1">The sequence shown here is derived from an EMBL/GenBank/DDBJ whole genome shotgun (WGS) entry which is preliminary data.</text>
</comment>
<accession>A0ACC3API9</accession>
<gene>
    <name evidence="1" type="ORF">N8T08_000691</name>
</gene>
<sequence length="2801" mass="307207">MSSWQDPCIFPIIAADAPRDGSCGFSEVKLDDAILELELRNREIAELLPLVRASWSLVLNKFCEVDQVSFGLNLNAANIRSGASAETTGACHEASCASVSITPEMTLDELNRGANSRTLPIPSESSELFNTCLNIVITKPCVISDLLSLARPAGGKETKPSPDYVLQLQVKIHQDTIELALRYETHVLSEKQAHDVASTVQHAMICLIRAPGHTVGQTSLASKRNHDDIARWNDATISESRSLIHEIIYERCTEAPSSLAVRSWDGDFSYRELDSISDRIAAHLASLGVGADVFVPVCYEKSKWFVAAALAVLKTGGCYVPLDPSSPIKRIHGIIHEVNANIILTSSKTAELLHEVADRALILNETTFANLPNLRLELPQPTPGSAPGYALFTSGSTGVPKGCLVSHVAFASVASSHSEAVGIERDSRVLQFASVGFGMGLIEIFCTLTTGGTICIPSDSERNADLVGAINRLQATWAILTPSVIQTINHSEVQCLRTLAVAGEPLPRSLVPVWAARVQLIQAYGLTEWAGICAVSSALAPSTGNTNIGRPTNARFWLVEPGDPQKLVPVGAVGELLLEGPCLSYGYLNQPEQTTRGFIPPPSWRKTFQSPLASQRLYRTGDLLRYREDGCCDYIGRTGTQVKIRGQRVELGEVEYHTRQHFKHAKTVIAEMILPKGDKSPSLVAFVCLHPKDAPVKDVPYLAPPSDVFRASAQEAHASLSPILPRYMLPDLYVEMTRIPVTVSGKISRKDLRQMGGEKTREELNMYLAERKETRMPQTPLQRLLHEVFAKALNKDPASVGIDDNFFRLGGDSIIGMQACALCRKQKVTLTIQDIFRHRTIAELSKHIRIKDAGQAPELEALNLSAAQQAFLHSTNPDDRNRANQQLVIRLSGSADVDTVRYAVSDVVERHASLRSRFRLDSQGNWTQHTQKHGSTAFGFRAELIPDITAIPDLIAELEASLSIENGPLFTAALTESDNRDRHIILVAHCLVVDKPSWATICGDLEMVLDGQAQSLDSTPSFHSWCQTQKEQSPALDLLRHAANAHDGLDSVDDTVWEAKLDLDEQLSQTLVGKANHAFRTQPVDIFHGALRHACGKIPDAPATAYFLEIPSRGSSDVETSNMVGWLSTIIPANVMMGSGNQDIVDVIRGAKDARVRKGVSQHGGDKHDLNNDQSPHPLTVLLRFDTGDPLAGWQGKILEREDLFGNDIGVSASPLAKLEIVIGMVQDKVRLTFRSQRPALFTTVEQWVAQLDTSLQEAAVKLVNCDSGYTLADLALPSLSYEKLQEALPCAPMQQGILLSQARDPQTYQIQSIWKATPVRSLPAEQMLWRFRNAWRQVVERHGLLRTVLVESQLNEGGFDQVVLKSVAPRVDGICLPRGDPFAVVLRRNLEAEFSAEEPPHKLTICVTGHSIYLGLSISHALVDASSISILMRDLGLAYDGCLPKGQGPYFGKYLSYLQGLEIDQSAKFWASYLEDIRPCVLPQLDYWSPAVEYKRELKTVEFEMALVEDLERFCAQEGVTISNVFQLAWALVLRCYAETDDVCFGYLAAGRDIPVEGVEDAVGPYINMMITRVQFGSGHTLREELRKTLNNFIESCAHQHVPLSRILGPLNLAGPLFNTIISLRRPSSHGVTSASSLELDNIYEIDPTEFDLAANVHVSPKTVHVSISHWTSTLSTEQAQNFAFTLQKALSTILSHVDCAPEQLDLFSEQNHALVQRLNSQAPRRVDDCAHRLFNRQADVQPQAPAVCAWDGDLTYSELDRLSSLLATCLAQHGVGHETFVPIHCERSKWVLVAIIAVAKAGAAFVLLDPSHPPSRLRAICDDVRAAIIISSETLFPISEQFVPSVMVVGNNSSNATAFAAPDTSVRPSNALYAVFTSGSTGNPKGVVIEHSTFCTSAQAHGGIIALSPASRVLSFSSFAFDVCIAELLTTLCYGGCVCVPSEDERLNDLSGAINRLRVNTACITPTVLRILDAKQVPSLRTVVLAGEPIAQADVDAWAEQATLMNAFGPAECCIYCVIQPNIDSHSDPRNIGYGANCLPWVVDPNDHDRLAPVGTVGELLIEGPLVAREYLHQPEKTAEVFIQPPRWRSSFPVRQSGRLYKTGDLVRYGPKGTLRFVGRKGTQVKIHGQRLELADVEHHLRQHVGQSIDVLVDVVPFDGRVDHPTLTAFFKPRHGQGSAGLSAFMADLPSMVSSLKARLRSSLPQYMVPMAYIPLENFAVGKTHKTDRTKLRQLAIEMRQKEVATGGREEKRPPRTEAERKLQNLVATVLNLPTERVGLDDNFFMLGGDSAYAVRLVSLARQEALQLSVKDILRQPLLKDLVAHEEDNAASPSTSPNDNDEATEVPTAAAPSPYGLLDADDTDAFIDKVVAPKMGVPAEQIQDVLPTTDFQAECIIDWPLTYFLVTMHGALDKARLRAACQSLVERHEIYRTGYVRDGLHVRQVALKQMPVPLFEYTGNPEDDLDALCETVCRADSRRGLPLGHVPTQFTLFSHGDPNYHILALRFSHAQYDGFCLPLIFKDLAALYEDSGSLGPVTNFSAYIHHLASQGTADAQTFWQQTLKGCSPPTSLRHLSLGTPDHDRQDSLVELTREVGAPTPPATITIASLMKSATALLLMRLTSETDLVFGQVVSGRNTPLAGVESILGVCANIVPVRVQSHAKWTVLDLLQSVQAQHIDALDHETLGLGAIQRNCTAWQEGTKLGCLIQHQNLDLKPEFSLGEVECTTRIFGGEFKREFLHICTLPRGNRLVVQLFAPEGLLRPEACQRVLDQLCDTAAWLASHPHHLLAEYPNSVLAN</sequence>